<dbReference type="EMBL" id="JACBZD010000001">
    <property type="protein sequence ID" value="NYI07340.1"/>
    <property type="molecule type" value="Genomic_DNA"/>
</dbReference>
<feature type="chain" id="PRO_5039196498" evidence="1">
    <location>
        <begin position="27"/>
        <end position="147"/>
    </location>
</feature>
<gene>
    <name evidence="2" type="ORF">FHU37_004283</name>
</gene>
<reference evidence="2 3" key="1">
    <citation type="submission" date="2020-07" db="EMBL/GenBank/DDBJ databases">
        <title>Sequencing the genomes of 1000 actinobacteria strains.</title>
        <authorList>
            <person name="Klenk H.-P."/>
        </authorList>
    </citation>
    <scope>NUCLEOTIDE SEQUENCE [LARGE SCALE GENOMIC DNA]</scope>
    <source>
        <strain evidence="2 3">DSM 42178</strain>
    </source>
</reference>
<name>A0A853A1L3_9ACTN</name>
<dbReference type="RefSeq" id="WP_179815775.1">
    <property type="nucleotide sequence ID" value="NZ_JACBZD010000001.1"/>
</dbReference>
<protein>
    <submittedName>
        <fullName evidence="2">Uncharacterized protein</fullName>
    </submittedName>
</protein>
<feature type="signal peptide" evidence="1">
    <location>
        <begin position="1"/>
        <end position="26"/>
    </location>
</feature>
<dbReference type="AlphaFoldDB" id="A0A853A1L3"/>
<proteinExistence type="predicted"/>
<evidence type="ECO:0000256" key="1">
    <source>
        <dbReference type="SAM" id="SignalP"/>
    </source>
</evidence>
<keyword evidence="3" id="KW-1185">Reference proteome</keyword>
<dbReference type="Proteomes" id="UP000567795">
    <property type="component" value="Unassembled WGS sequence"/>
</dbReference>
<accession>A0A853A1L3</accession>
<organism evidence="2 3">
    <name type="scientific">Allostreptomyces psammosilenae</name>
    <dbReference type="NCBI Taxonomy" id="1892865"/>
    <lineage>
        <taxon>Bacteria</taxon>
        <taxon>Bacillati</taxon>
        <taxon>Actinomycetota</taxon>
        <taxon>Actinomycetes</taxon>
        <taxon>Kitasatosporales</taxon>
        <taxon>Streptomycetaceae</taxon>
        <taxon>Allostreptomyces</taxon>
    </lineage>
</organism>
<comment type="caution">
    <text evidence="2">The sequence shown here is derived from an EMBL/GenBank/DDBJ whole genome shotgun (WGS) entry which is preliminary data.</text>
</comment>
<evidence type="ECO:0000313" key="2">
    <source>
        <dbReference type="EMBL" id="NYI07340.1"/>
    </source>
</evidence>
<keyword evidence="1" id="KW-0732">Signal</keyword>
<evidence type="ECO:0000313" key="3">
    <source>
        <dbReference type="Proteomes" id="UP000567795"/>
    </source>
</evidence>
<sequence>MPRTPHRLGALLATTAVLAGTALVNAQPAAAIPSLSEFSFEPTWPTYGRNVMVNLAGGIPAGYAEWRQDPGNGHPGDAVRVHDTNADGYGIEATLLYDGRVATTRGQDSPYSSRWATGDLPEDRNWALRVCVVRGDASKCTQITVTS</sequence>